<feature type="compositionally biased region" description="Basic and acidic residues" evidence="1">
    <location>
        <begin position="51"/>
        <end position="61"/>
    </location>
</feature>
<dbReference type="PANTHER" id="PTHR37327">
    <property type="entry name" value="CHROMOSOME 1, WHOLE GENOME SHOTGUN SEQUENCE"/>
    <property type="match status" value="1"/>
</dbReference>
<dbReference type="RefSeq" id="XP_033593858.1">
    <property type="nucleotide sequence ID" value="XM_033736347.1"/>
</dbReference>
<feature type="region of interest" description="Disordered" evidence="1">
    <location>
        <begin position="432"/>
        <end position="469"/>
    </location>
</feature>
<dbReference type="Proteomes" id="UP000799767">
    <property type="component" value="Unassembled WGS sequence"/>
</dbReference>
<dbReference type="Pfam" id="PF04212">
    <property type="entry name" value="MIT"/>
    <property type="match status" value="1"/>
</dbReference>
<dbReference type="GeneID" id="54477349"/>
<dbReference type="Gene3D" id="1.20.58.80">
    <property type="entry name" value="Phosphotransferase system, lactose/cellobiose-type IIA subunit"/>
    <property type="match status" value="1"/>
</dbReference>
<name>A0A6A6Q5G5_9PEZI</name>
<feature type="region of interest" description="Disordered" evidence="1">
    <location>
        <begin position="942"/>
        <end position="967"/>
    </location>
</feature>
<feature type="compositionally biased region" description="Pro residues" evidence="1">
    <location>
        <begin position="493"/>
        <end position="513"/>
    </location>
</feature>
<evidence type="ECO:0000256" key="1">
    <source>
        <dbReference type="SAM" id="MobiDB-lite"/>
    </source>
</evidence>
<proteinExistence type="predicted"/>
<feature type="domain" description="MIT" evidence="2">
    <location>
        <begin position="61"/>
        <end position="126"/>
    </location>
</feature>
<feature type="compositionally biased region" description="Low complexity" evidence="1">
    <location>
        <begin position="310"/>
        <end position="322"/>
    </location>
</feature>
<dbReference type="SUPFAM" id="SSF116846">
    <property type="entry name" value="MIT domain"/>
    <property type="match status" value="1"/>
</dbReference>
<accession>A0A6A6Q5G5</accession>
<dbReference type="PANTHER" id="PTHR37327:SF1">
    <property type="entry name" value="MICROTUBULE INTERACTING AND TRANSPORT DOMAIN-CONTAINING PROTEIN"/>
    <property type="match status" value="1"/>
</dbReference>
<feature type="compositionally biased region" description="Low complexity" evidence="1">
    <location>
        <begin position="954"/>
        <end position="965"/>
    </location>
</feature>
<dbReference type="EMBL" id="MU001631">
    <property type="protein sequence ID" value="KAF2487289.1"/>
    <property type="molecule type" value="Genomic_DNA"/>
</dbReference>
<reference evidence="3" key="1">
    <citation type="journal article" date="2020" name="Stud. Mycol.">
        <title>101 Dothideomycetes genomes: a test case for predicting lifestyles and emergence of pathogens.</title>
        <authorList>
            <person name="Haridas S."/>
            <person name="Albert R."/>
            <person name="Binder M."/>
            <person name="Bloem J."/>
            <person name="Labutti K."/>
            <person name="Salamov A."/>
            <person name="Andreopoulos B."/>
            <person name="Baker S."/>
            <person name="Barry K."/>
            <person name="Bills G."/>
            <person name="Bluhm B."/>
            <person name="Cannon C."/>
            <person name="Castanera R."/>
            <person name="Culley D."/>
            <person name="Daum C."/>
            <person name="Ezra D."/>
            <person name="Gonzalez J."/>
            <person name="Henrissat B."/>
            <person name="Kuo A."/>
            <person name="Liang C."/>
            <person name="Lipzen A."/>
            <person name="Lutzoni F."/>
            <person name="Magnuson J."/>
            <person name="Mondo S."/>
            <person name="Nolan M."/>
            <person name="Ohm R."/>
            <person name="Pangilinan J."/>
            <person name="Park H.-J."/>
            <person name="Ramirez L."/>
            <person name="Alfaro M."/>
            <person name="Sun H."/>
            <person name="Tritt A."/>
            <person name="Yoshinaga Y."/>
            <person name="Zwiers L.-H."/>
            <person name="Turgeon B."/>
            <person name="Goodwin S."/>
            <person name="Spatafora J."/>
            <person name="Crous P."/>
            <person name="Grigoriev I."/>
        </authorList>
    </citation>
    <scope>NUCLEOTIDE SEQUENCE</scope>
    <source>
        <strain evidence="3">CBS 113389</strain>
    </source>
</reference>
<evidence type="ECO:0000313" key="4">
    <source>
        <dbReference type="Proteomes" id="UP000799767"/>
    </source>
</evidence>
<sequence>MDGAADSDTTRTDTPLRPYDASRDNPESWSEPHGNGIVKDESRPKTSRPRGRGEREKKDMLSKALHKANTAVVLDNAQNFEGALEAYSDACTLLRLVMNRSTGADDKRKLDAIRSTYIARIEELHQMQMDMGDGAEEKELPPRPESEDDVFGIAAPAGPPLESTMQVGTGLDAVVAADPVQQAYKEHHADLDTHTGHAYTNGLAVEPALNPTHYTGESLDQPSIGQRDLTMDRAVSADAPAAVPLPLKTTNLHLPPPQSDYTPVPLSPKRGQSPTRGNVFDDEATLPPNLDASSDQSAWLDTIREDRSSRGSSVHSVSSQQGLHRKHLRTASGISNPDFDAAFDAAVEAAYDEGLEPDLESVRPRDTDNKVQHAYHGSSQVRSSEIVEITSPITYAPRLGDPILGADEEEERILDDIARDYGAAFIFDRSTKSALPRQSDSSGYSRSTWQSSQVSDRTTAGTSLSTVTEDVSSVPPLHNAFTTSASINSMLAAPPPPLTAPPPQMSLPTPPTGNPKRASGVRNRRLSGQNPKQLKIETPSLPDVRKRASTIHQESTSFKPHDVSPPELDQNFKFGGLLGPVAFEDRQRGDAPRLAAPADLGSPISEGERPGTATTPDYWQSLESDDLRLHYPPLVKKNKSEMSLREHRVLLSSPTFDTGPSLVTPLSSTFMNFGPKRNIDTPLTSQRATLPSAAGTAAEGKYADILLFDTTLSDAQAGRPLSNRSTSIPAGVEPCPESFLLRPFWLMRNIHASLTHPKGAFLTSKLFVPREVWQTRGVKLKSIEDKIAQLDLLTAALGKLGEVDTLDAEAVMVELQSFEDVMERVQAALSKRLGGDVGVGGLPGLFREASYGNLSASSSAKTSLISDAISVAKGREGGGAGGKGYLASWRKLRSKSSGAPVAGMGSSNMHNNAKGGFPTASEKEAFDLPSVPMTSWYAVEHRRGAQKREQARDNNNNNSSSFVSNEGPQREYVNSLVRLFDGVRILDQIARQVEDPGLRAQSTTHVSMELSVRHAAEFFAFYVCRFVLADVGVLLDKFIKRGTEWVQA</sequence>
<dbReference type="InterPro" id="IPR007330">
    <property type="entry name" value="MIT_dom"/>
</dbReference>
<feature type="region of interest" description="Disordered" evidence="1">
    <location>
        <begin position="591"/>
        <end position="617"/>
    </location>
</feature>
<organism evidence="3 4">
    <name type="scientific">Neohortaea acidophila</name>
    <dbReference type="NCBI Taxonomy" id="245834"/>
    <lineage>
        <taxon>Eukaryota</taxon>
        <taxon>Fungi</taxon>
        <taxon>Dikarya</taxon>
        <taxon>Ascomycota</taxon>
        <taxon>Pezizomycotina</taxon>
        <taxon>Dothideomycetes</taxon>
        <taxon>Dothideomycetidae</taxon>
        <taxon>Mycosphaerellales</taxon>
        <taxon>Teratosphaeriaceae</taxon>
        <taxon>Neohortaea</taxon>
    </lineage>
</organism>
<protein>
    <recommendedName>
        <fullName evidence="2">MIT domain-containing protein</fullName>
    </recommendedName>
</protein>
<evidence type="ECO:0000313" key="3">
    <source>
        <dbReference type="EMBL" id="KAF2487289.1"/>
    </source>
</evidence>
<dbReference type="AlphaFoldDB" id="A0A6A6Q5G5"/>
<evidence type="ECO:0000259" key="2">
    <source>
        <dbReference type="Pfam" id="PF04212"/>
    </source>
</evidence>
<gene>
    <name evidence="3" type="ORF">BDY17DRAFT_319842</name>
</gene>
<feature type="region of interest" description="Disordered" evidence="1">
    <location>
        <begin position="492"/>
        <end position="535"/>
    </location>
</feature>
<keyword evidence="4" id="KW-1185">Reference proteome</keyword>
<feature type="region of interest" description="Disordered" evidence="1">
    <location>
        <begin position="247"/>
        <end position="326"/>
    </location>
</feature>
<dbReference type="InterPro" id="IPR036181">
    <property type="entry name" value="MIT_dom_sf"/>
</dbReference>
<dbReference type="OrthoDB" id="2245455at2759"/>
<feature type="region of interest" description="Disordered" evidence="1">
    <location>
        <begin position="1"/>
        <end position="62"/>
    </location>
</feature>
<feature type="compositionally biased region" description="Basic and acidic residues" evidence="1">
    <location>
        <begin position="942"/>
        <end position="952"/>
    </location>
</feature>